<keyword evidence="6" id="KW-1185">Reference proteome</keyword>
<evidence type="ECO:0000313" key="5">
    <source>
        <dbReference type="Ensembl" id="ENSOSIP00000008728.1"/>
    </source>
</evidence>
<dbReference type="PROSITE" id="PS50878">
    <property type="entry name" value="RT_POL"/>
    <property type="match status" value="1"/>
</dbReference>
<dbReference type="Proteomes" id="UP000694383">
    <property type="component" value="Unplaced"/>
</dbReference>
<reference evidence="5" key="2">
    <citation type="submission" date="2025-09" db="UniProtKB">
        <authorList>
            <consortium name="Ensembl"/>
        </authorList>
    </citation>
    <scope>IDENTIFICATION</scope>
</reference>
<dbReference type="Gene3D" id="3.10.10.10">
    <property type="entry name" value="HIV Type 1 Reverse Transcriptase, subunit A, domain 1"/>
    <property type="match status" value="1"/>
</dbReference>
<proteinExistence type="inferred from homology"/>
<comment type="similarity">
    <text evidence="1">Belongs to the beta type-B retroviral polymerase family. HERV class-II K(HML-2) pol subfamily.</text>
</comment>
<accession>A0A8C7X6F1</accession>
<reference evidence="5" key="1">
    <citation type="submission" date="2025-08" db="UniProtKB">
        <authorList>
            <consortium name="Ensembl"/>
        </authorList>
    </citation>
    <scope>IDENTIFICATION</scope>
</reference>
<evidence type="ECO:0000256" key="2">
    <source>
        <dbReference type="ARBA" id="ARBA00012180"/>
    </source>
</evidence>
<dbReference type="InterPro" id="IPR000477">
    <property type="entry name" value="RT_dom"/>
</dbReference>
<dbReference type="AlphaFoldDB" id="A0A8C7X6F1"/>
<sequence>MLQKVKEELVRMEQNDIIKYVIKPTEWCAPMVPVLKKHTGKARICVDLTKLNKSLKRERYILPTSDEITSKLSGATVFSSLDAASGFWQIPLHPDSCELTTFITPFGRYCFKRLPFGITSAPEIFQRKMLETLEGLEGVEVFMDDILVHGATMEEHDARLERVLRRIDSAGLKLNKEKCSLRQNQLRFLGHLIDKSGVRPDPEKVEAINQLTPPQNVQELKRVLGMVNYLGKYIPSLATVGQPLFDLLRTKNAWTWGASQQSAFDNIKVMLTTAPVLTFYDVTKQTAVSADASSYGLGAVLLQLHGEEWRPVAYCSSRLSEAETRYAQIEKECLASVWACEKFDKYLRGLDRFRLETDHRPLVPLVNSRSLDDVPLRCQRLLMRLMRYNPEAVYVPGKTLVVADTLSRCPQARTREPTDMHSEVECYIATIVQSIPASQSRIDGIRAATAKDSELQTVIELVRKGWPEYKEKVPI</sequence>
<evidence type="ECO:0000313" key="6">
    <source>
        <dbReference type="Proteomes" id="UP000694383"/>
    </source>
</evidence>
<dbReference type="FunFam" id="3.30.70.270:FF:000026">
    <property type="entry name" value="Transposon Ty3-G Gag-Pol polyprotein"/>
    <property type="match status" value="1"/>
</dbReference>
<dbReference type="Gene3D" id="3.30.70.270">
    <property type="match status" value="2"/>
</dbReference>
<dbReference type="Pfam" id="PF17919">
    <property type="entry name" value="RT_RNaseH_2"/>
    <property type="match status" value="1"/>
</dbReference>
<dbReference type="CDD" id="cd09274">
    <property type="entry name" value="RNase_HI_RT_Ty3"/>
    <property type="match status" value="1"/>
</dbReference>
<organism evidence="5 6">
    <name type="scientific">Oryzias sinensis</name>
    <name type="common">Chinese medaka</name>
    <dbReference type="NCBI Taxonomy" id="183150"/>
    <lineage>
        <taxon>Eukaryota</taxon>
        <taxon>Metazoa</taxon>
        <taxon>Chordata</taxon>
        <taxon>Craniata</taxon>
        <taxon>Vertebrata</taxon>
        <taxon>Euteleostomi</taxon>
        <taxon>Actinopterygii</taxon>
        <taxon>Neopterygii</taxon>
        <taxon>Teleostei</taxon>
        <taxon>Neoteleostei</taxon>
        <taxon>Acanthomorphata</taxon>
        <taxon>Ovalentaria</taxon>
        <taxon>Atherinomorphae</taxon>
        <taxon>Beloniformes</taxon>
        <taxon>Adrianichthyidae</taxon>
        <taxon>Oryziinae</taxon>
        <taxon>Oryzias</taxon>
    </lineage>
</organism>
<dbReference type="Pfam" id="PF00078">
    <property type="entry name" value="RVT_1"/>
    <property type="match status" value="1"/>
</dbReference>
<feature type="domain" description="Reverse transcriptase" evidence="4">
    <location>
        <begin position="16"/>
        <end position="193"/>
    </location>
</feature>
<dbReference type="FunFam" id="3.10.20.370:FF:000001">
    <property type="entry name" value="Retrovirus-related Pol polyprotein from transposon 17.6-like protein"/>
    <property type="match status" value="1"/>
</dbReference>
<dbReference type="EC" id="3.1.26.4" evidence="2"/>
<dbReference type="PANTHER" id="PTHR37984">
    <property type="entry name" value="PROTEIN CBG26694"/>
    <property type="match status" value="1"/>
</dbReference>
<dbReference type="GO" id="GO:0004523">
    <property type="term" value="F:RNA-DNA hybrid ribonuclease activity"/>
    <property type="evidence" value="ECO:0007669"/>
    <property type="project" value="UniProtKB-EC"/>
</dbReference>
<dbReference type="InterPro" id="IPR043128">
    <property type="entry name" value="Rev_trsase/Diguanyl_cyclase"/>
</dbReference>
<dbReference type="GeneTree" id="ENSGT01140000282569"/>
<dbReference type="Ensembl" id="ENSOSIT00000009300.1">
    <property type="protein sequence ID" value="ENSOSIP00000008728.1"/>
    <property type="gene ID" value="ENSOSIG00000005588.1"/>
</dbReference>
<evidence type="ECO:0000256" key="1">
    <source>
        <dbReference type="ARBA" id="ARBA00010879"/>
    </source>
</evidence>
<dbReference type="SUPFAM" id="SSF56672">
    <property type="entry name" value="DNA/RNA polymerases"/>
    <property type="match status" value="1"/>
</dbReference>
<keyword evidence="3" id="KW-0511">Multifunctional enzyme</keyword>
<dbReference type="CDD" id="cd01647">
    <property type="entry name" value="RT_LTR"/>
    <property type="match status" value="1"/>
</dbReference>
<evidence type="ECO:0000259" key="4">
    <source>
        <dbReference type="PROSITE" id="PS50878"/>
    </source>
</evidence>
<dbReference type="InterPro" id="IPR043502">
    <property type="entry name" value="DNA/RNA_pol_sf"/>
</dbReference>
<name>A0A8C7X6F1_9TELE</name>
<dbReference type="PANTHER" id="PTHR37984:SF5">
    <property type="entry name" value="PROTEIN NYNRIN-LIKE"/>
    <property type="match status" value="1"/>
</dbReference>
<dbReference type="InterPro" id="IPR041577">
    <property type="entry name" value="RT_RNaseH_2"/>
</dbReference>
<evidence type="ECO:0000256" key="3">
    <source>
        <dbReference type="ARBA" id="ARBA00023268"/>
    </source>
</evidence>
<protein>
    <recommendedName>
        <fullName evidence="2">ribonuclease H</fullName>
        <ecNumber evidence="2">3.1.26.4</ecNumber>
    </recommendedName>
</protein>
<dbReference type="InterPro" id="IPR050951">
    <property type="entry name" value="Retrovirus_Pol_polyprotein"/>
</dbReference>